<proteinExistence type="predicted"/>
<feature type="compositionally biased region" description="Basic and acidic residues" evidence="1">
    <location>
        <begin position="97"/>
        <end position="112"/>
    </location>
</feature>
<protein>
    <submittedName>
        <fullName evidence="2">Uncharacterized protein</fullName>
    </submittedName>
</protein>
<reference evidence="2 3" key="1">
    <citation type="submission" date="2015-08" db="EMBL/GenBank/DDBJ databases">
        <title>Next Generation Sequencing and Analysis of the Genome of Puccinia sorghi L Schw, the Causal Agent of Maize Common Rust.</title>
        <authorList>
            <person name="Rochi L."/>
            <person name="Burguener G."/>
            <person name="Darino M."/>
            <person name="Turjanski A."/>
            <person name="Kreff E."/>
            <person name="Dieguez M.J."/>
            <person name="Sacco F."/>
        </authorList>
    </citation>
    <scope>NUCLEOTIDE SEQUENCE [LARGE SCALE GENOMIC DNA]</scope>
    <source>
        <strain evidence="2 3">RO10H11247</strain>
    </source>
</reference>
<dbReference type="Proteomes" id="UP000037035">
    <property type="component" value="Unassembled WGS sequence"/>
</dbReference>
<dbReference type="EMBL" id="LAVV01004506">
    <property type="protein sequence ID" value="KNZ61403.1"/>
    <property type="molecule type" value="Genomic_DNA"/>
</dbReference>
<evidence type="ECO:0000313" key="3">
    <source>
        <dbReference type="Proteomes" id="UP000037035"/>
    </source>
</evidence>
<dbReference type="AlphaFoldDB" id="A0A0L6VKW9"/>
<feature type="compositionally biased region" description="Acidic residues" evidence="1">
    <location>
        <begin position="117"/>
        <end position="126"/>
    </location>
</feature>
<feature type="non-terminal residue" evidence="2">
    <location>
        <position position="1"/>
    </location>
</feature>
<comment type="caution">
    <text evidence="2">The sequence shown here is derived from an EMBL/GenBank/DDBJ whole genome shotgun (WGS) entry which is preliminary data.</text>
</comment>
<evidence type="ECO:0000313" key="2">
    <source>
        <dbReference type="EMBL" id="KNZ61403.1"/>
    </source>
</evidence>
<gene>
    <name evidence="2" type="ORF">VP01_14056g1</name>
</gene>
<dbReference type="VEuPathDB" id="FungiDB:VP01_14056g1"/>
<keyword evidence="3" id="KW-1185">Reference proteome</keyword>
<feature type="region of interest" description="Disordered" evidence="1">
    <location>
        <begin position="94"/>
        <end position="142"/>
    </location>
</feature>
<evidence type="ECO:0000256" key="1">
    <source>
        <dbReference type="SAM" id="MobiDB-lite"/>
    </source>
</evidence>
<organism evidence="2 3">
    <name type="scientific">Puccinia sorghi</name>
    <dbReference type="NCBI Taxonomy" id="27349"/>
    <lineage>
        <taxon>Eukaryota</taxon>
        <taxon>Fungi</taxon>
        <taxon>Dikarya</taxon>
        <taxon>Basidiomycota</taxon>
        <taxon>Pucciniomycotina</taxon>
        <taxon>Pucciniomycetes</taxon>
        <taxon>Pucciniales</taxon>
        <taxon>Pucciniaceae</taxon>
        <taxon>Puccinia</taxon>
    </lineage>
</organism>
<name>A0A0L6VKW9_9BASI</name>
<accession>A0A0L6VKW9</accession>
<sequence>DLEKTVEQGDGPTNIESWASMTLGNWMIDLKLALIKWELVLKLRKHWEVVTAWGDANLLLEQIGSSTNGIQSHKSWGDLVGSWHDLVWRASQGIRPELSRPEANEATDRSDSSEASSDTDFDDIDAPQDGGECLHYQQGIGG</sequence>